<reference evidence="11" key="3">
    <citation type="submission" date="2020-12" db="UniProtKB">
        <authorList>
            <consortium name="EnsemblPlants"/>
        </authorList>
    </citation>
    <scope>IDENTIFICATION</scope>
</reference>
<keyword evidence="3" id="KW-0004">4Fe-4S</keyword>
<dbReference type="InterPro" id="IPR006067">
    <property type="entry name" value="NO2/SO3_Rdtase_4Fe4S_dom"/>
</dbReference>
<keyword evidence="8" id="KW-0411">Iron-sulfur</keyword>
<evidence type="ECO:0000256" key="2">
    <source>
        <dbReference type="ARBA" id="ARBA00010429"/>
    </source>
</evidence>
<keyword evidence="5" id="KW-0479">Metal-binding</keyword>
<dbReference type="PANTHER" id="PTHR32439">
    <property type="entry name" value="FERREDOXIN--NITRITE REDUCTASE, CHLOROPLASTIC"/>
    <property type="match status" value="1"/>
</dbReference>
<dbReference type="Proteomes" id="UP000006727">
    <property type="component" value="Chromosome 6"/>
</dbReference>
<evidence type="ECO:0000313" key="12">
    <source>
        <dbReference type="Proteomes" id="UP000006727"/>
    </source>
</evidence>
<evidence type="ECO:0000256" key="8">
    <source>
        <dbReference type="ARBA" id="ARBA00023014"/>
    </source>
</evidence>
<reference evidence="10 12" key="2">
    <citation type="journal article" date="2018" name="Plant J.">
        <title>The Physcomitrella patens chromosome-scale assembly reveals moss genome structure and evolution.</title>
        <authorList>
            <person name="Lang D."/>
            <person name="Ullrich K.K."/>
            <person name="Murat F."/>
            <person name="Fuchs J."/>
            <person name="Jenkins J."/>
            <person name="Haas F.B."/>
            <person name="Piednoel M."/>
            <person name="Gundlach H."/>
            <person name="Van Bel M."/>
            <person name="Meyberg R."/>
            <person name="Vives C."/>
            <person name="Morata J."/>
            <person name="Symeonidi A."/>
            <person name="Hiss M."/>
            <person name="Muchero W."/>
            <person name="Kamisugi Y."/>
            <person name="Saleh O."/>
            <person name="Blanc G."/>
            <person name="Decker E.L."/>
            <person name="van Gessel N."/>
            <person name="Grimwood J."/>
            <person name="Hayes R.D."/>
            <person name="Graham S.W."/>
            <person name="Gunter L.E."/>
            <person name="McDaniel S.F."/>
            <person name="Hoernstein S.N.W."/>
            <person name="Larsson A."/>
            <person name="Li F.W."/>
            <person name="Perroud P.F."/>
            <person name="Phillips J."/>
            <person name="Ranjan P."/>
            <person name="Rokshar D.S."/>
            <person name="Rothfels C.J."/>
            <person name="Schneider L."/>
            <person name="Shu S."/>
            <person name="Stevenson D.W."/>
            <person name="Thummler F."/>
            <person name="Tillich M."/>
            <person name="Villarreal Aguilar J.C."/>
            <person name="Widiez T."/>
            <person name="Wong G.K."/>
            <person name="Wymore A."/>
            <person name="Zhang Y."/>
            <person name="Zimmer A.D."/>
            <person name="Quatrano R.S."/>
            <person name="Mayer K.F.X."/>
            <person name="Goodstein D."/>
            <person name="Casacuberta J.M."/>
            <person name="Vandepoele K."/>
            <person name="Reski R."/>
            <person name="Cuming A.C."/>
            <person name="Tuskan G.A."/>
            <person name="Maumus F."/>
            <person name="Salse J."/>
            <person name="Schmutz J."/>
            <person name="Rensing S.A."/>
        </authorList>
    </citation>
    <scope>NUCLEOTIDE SEQUENCE [LARGE SCALE GENOMIC DNA]</scope>
    <source>
        <strain evidence="11 12">cv. Gransden 2004</strain>
    </source>
</reference>
<dbReference type="Gene3D" id="3.30.413.10">
    <property type="entry name" value="Sulfite Reductase Hemoprotein, domain 1"/>
    <property type="match status" value="1"/>
</dbReference>
<comment type="similarity">
    <text evidence="2">Belongs to the nitrite and sulfite reductase 4Fe-4S domain family.</text>
</comment>
<evidence type="ECO:0000256" key="5">
    <source>
        <dbReference type="ARBA" id="ARBA00022723"/>
    </source>
</evidence>
<name>A0A2K1KH76_PHYPA</name>
<evidence type="ECO:0000256" key="6">
    <source>
        <dbReference type="ARBA" id="ARBA00023002"/>
    </source>
</evidence>
<reference evidence="10 12" key="1">
    <citation type="journal article" date="2008" name="Science">
        <title>The Physcomitrella genome reveals evolutionary insights into the conquest of land by plants.</title>
        <authorList>
            <person name="Rensing S."/>
            <person name="Lang D."/>
            <person name="Zimmer A."/>
            <person name="Terry A."/>
            <person name="Salamov A."/>
            <person name="Shapiro H."/>
            <person name="Nishiyama T."/>
            <person name="Perroud P.-F."/>
            <person name="Lindquist E."/>
            <person name="Kamisugi Y."/>
            <person name="Tanahashi T."/>
            <person name="Sakakibara K."/>
            <person name="Fujita T."/>
            <person name="Oishi K."/>
            <person name="Shin-I T."/>
            <person name="Kuroki Y."/>
            <person name="Toyoda A."/>
            <person name="Suzuki Y."/>
            <person name="Hashimoto A."/>
            <person name="Yamaguchi K."/>
            <person name="Sugano A."/>
            <person name="Kohara Y."/>
            <person name="Fujiyama A."/>
            <person name="Anterola A."/>
            <person name="Aoki S."/>
            <person name="Ashton N."/>
            <person name="Barbazuk W.B."/>
            <person name="Barker E."/>
            <person name="Bennetzen J."/>
            <person name="Bezanilla M."/>
            <person name="Blankenship R."/>
            <person name="Cho S.H."/>
            <person name="Dutcher S."/>
            <person name="Estelle M."/>
            <person name="Fawcett J.A."/>
            <person name="Gundlach H."/>
            <person name="Hanada K."/>
            <person name="Heyl A."/>
            <person name="Hicks K.A."/>
            <person name="Hugh J."/>
            <person name="Lohr M."/>
            <person name="Mayer K."/>
            <person name="Melkozernov A."/>
            <person name="Murata T."/>
            <person name="Nelson D."/>
            <person name="Pils B."/>
            <person name="Prigge M."/>
            <person name="Reiss B."/>
            <person name="Renner T."/>
            <person name="Rombauts S."/>
            <person name="Rushton P."/>
            <person name="Sanderfoot A."/>
            <person name="Schween G."/>
            <person name="Shiu S.-H."/>
            <person name="Stueber K."/>
            <person name="Theodoulou F.L."/>
            <person name="Tu H."/>
            <person name="Van de Peer Y."/>
            <person name="Verrier P.J."/>
            <person name="Waters E."/>
            <person name="Wood A."/>
            <person name="Yang L."/>
            <person name="Cove D."/>
            <person name="Cuming A."/>
            <person name="Hasebe M."/>
            <person name="Lucas S."/>
            <person name="Mishler D.B."/>
            <person name="Reski R."/>
            <person name="Grigoriev I."/>
            <person name="Quatrano R.S."/>
            <person name="Boore J.L."/>
        </authorList>
    </citation>
    <scope>NUCLEOTIDE SEQUENCE [LARGE SCALE GENOMIC DNA]</scope>
    <source>
        <strain evidence="11 12">cv. Gransden 2004</strain>
    </source>
</reference>
<comment type="cofactor">
    <cofactor evidence="1">
        <name>[4Fe-4S] cluster</name>
        <dbReference type="ChEBI" id="CHEBI:49883"/>
    </cofactor>
</comment>
<dbReference type="GO" id="GO:0046872">
    <property type="term" value="F:metal ion binding"/>
    <property type="evidence" value="ECO:0007669"/>
    <property type="project" value="UniProtKB-KW"/>
</dbReference>
<keyword evidence="7" id="KW-0408">Iron</keyword>
<evidence type="ECO:0000256" key="1">
    <source>
        <dbReference type="ARBA" id="ARBA00001966"/>
    </source>
</evidence>
<proteinExistence type="inferred from homology"/>
<dbReference type="InterPro" id="IPR051329">
    <property type="entry name" value="NIR_SIR_4Fe-4S"/>
</dbReference>
<dbReference type="Gramene" id="Pp3c6_26360V3.1">
    <property type="protein sequence ID" value="PAC:32976319.CDS.1"/>
    <property type="gene ID" value="Pp3c6_26360"/>
</dbReference>
<gene>
    <name evidence="10" type="ORF">PHYPA_009509</name>
</gene>
<dbReference type="STRING" id="3218.A0A2K1KH76"/>
<evidence type="ECO:0000256" key="4">
    <source>
        <dbReference type="ARBA" id="ARBA00022617"/>
    </source>
</evidence>
<evidence type="ECO:0000313" key="11">
    <source>
        <dbReference type="EnsemblPlants" id="PAC:32976319.CDS.1"/>
    </source>
</evidence>
<dbReference type="GO" id="GO:0051539">
    <property type="term" value="F:4 iron, 4 sulfur cluster binding"/>
    <property type="evidence" value="ECO:0007669"/>
    <property type="project" value="UniProtKB-KW"/>
</dbReference>
<dbReference type="EMBL" id="ABEU02000006">
    <property type="protein sequence ID" value="PNR53134.1"/>
    <property type="molecule type" value="Genomic_DNA"/>
</dbReference>
<keyword evidence="12" id="KW-1185">Reference proteome</keyword>
<dbReference type="GO" id="GO:0016491">
    <property type="term" value="F:oxidoreductase activity"/>
    <property type="evidence" value="ECO:0007669"/>
    <property type="project" value="UniProtKB-KW"/>
</dbReference>
<dbReference type="InterPro" id="IPR045854">
    <property type="entry name" value="NO2/SO3_Rdtase_4Fe4S_sf"/>
</dbReference>
<evidence type="ECO:0000256" key="3">
    <source>
        <dbReference type="ARBA" id="ARBA00022485"/>
    </source>
</evidence>
<evidence type="ECO:0000313" key="10">
    <source>
        <dbReference type="EMBL" id="PNR53134.1"/>
    </source>
</evidence>
<evidence type="ECO:0000259" key="9">
    <source>
        <dbReference type="Pfam" id="PF01077"/>
    </source>
</evidence>
<organism evidence="10">
    <name type="scientific">Physcomitrium patens</name>
    <name type="common">Spreading-leaved earth moss</name>
    <name type="synonym">Physcomitrella patens</name>
    <dbReference type="NCBI Taxonomy" id="3218"/>
    <lineage>
        <taxon>Eukaryota</taxon>
        <taxon>Viridiplantae</taxon>
        <taxon>Streptophyta</taxon>
        <taxon>Embryophyta</taxon>
        <taxon>Bryophyta</taxon>
        <taxon>Bryophytina</taxon>
        <taxon>Bryopsida</taxon>
        <taxon>Funariidae</taxon>
        <taxon>Funariales</taxon>
        <taxon>Funariaceae</taxon>
        <taxon>Physcomitrium</taxon>
    </lineage>
</organism>
<dbReference type="PaxDb" id="3218-PP1S53_52V6.1"/>
<sequence length="73" mass="8875">MDAWVPMNDVIPLCKAMLETYRDLGSRRNRQKTRMMWLTDEMGIEEFRAEVERRMLSCFPHWLRLAFGRARRV</sequence>
<dbReference type="GO" id="GO:0020037">
    <property type="term" value="F:heme binding"/>
    <property type="evidence" value="ECO:0007669"/>
    <property type="project" value="InterPro"/>
</dbReference>
<evidence type="ECO:0000256" key="7">
    <source>
        <dbReference type="ARBA" id="ARBA00023004"/>
    </source>
</evidence>
<feature type="domain" description="Nitrite/sulphite reductase 4Fe-4S" evidence="9">
    <location>
        <begin position="3"/>
        <end position="55"/>
    </location>
</feature>
<keyword evidence="6" id="KW-0560">Oxidoreductase</keyword>
<dbReference type="EnsemblPlants" id="Pp3c6_26360V3.1">
    <property type="protein sequence ID" value="PAC:32976319.CDS.1"/>
    <property type="gene ID" value="Pp3c6_26360"/>
</dbReference>
<dbReference type="PANTHER" id="PTHR32439:SF0">
    <property type="entry name" value="FERREDOXIN--NITRITE REDUCTASE, CHLOROPLASTIC"/>
    <property type="match status" value="1"/>
</dbReference>
<dbReference type="SUPFAM" id="SSF56014">
    <property type="entry name" value="Nitrite and sulphite reductase 4Fe-4S domain-like"/>
    <property type="match status" value="1"/>
</dbReference>
<keyword evidence="4" id="KW-0349">Heme</keyword>
<dbReference type="AlphaFoldDB" id="A0A2K1KH76"/>
<protein>
    <recommendedName>
        <fullName evidence="9">Nitrite/sulphite reductase 4Fe-4S domain-containing protein</fullName>
    </recommendedName>
</protein>
<dbReference type="Pfam" id="PF01077">
    <property type="entry name" value="NIR_SIR"/>
    <property type="match status" value="1"/>
</dbReference>
<dbReference type="InParanoid" id="A0A2K1KH76"/>
<accession>A0A2K1KH76</accession>